<feature type="transmembrane region" description="Helical" evidence="1">
    <location>
        <begin position="47"/>
        <end position="72"/>
    </location>
</feature>
<name>A0A1L5F755_CLOKL</name>
<feature type="transmembrane region" description="Helical" evidence="1">
    <location>
        <begin position="113"/>
        <end position="131"/>
    </location>
</feature>
<proteinExistence type="predicted"/>
<sequence length="263" mass="29702">MKSRMNLRFLVITAVFIAIAIVLRPFAITVAAGGILTMRISFDAICYTAPGLIFGPLYGGIAGGLIDVFGYMMKPMGGYIPLFTITNIIAGILPAVLWRGIRNKSNYKIRNYYSIFFILLFLIGFINFIIVKFMSNTTLSRLLMFLGKKSQYFSYGFMLIGIIGILILLINLSINKNSGKFHSFINNYYFKMVIVLGISGIFICTINTYILLIFTPALIAKGFMFLWIPRIVETLLMTAINSYIVCIILYSYNLFYSRVVKKA</sequence>
<feature type="transmembrane region" description="Helical" evidence="1">
    <location>
        <begin position="152"/>
        <end position="174"/>
    </location>
</feature>
<keyword evidence="1" id="KW-0812">Transmembrane</keyword>
<feature type="transmembrane region" description="Helical" evidence="1">
    <location>
        <begin position="79"/>
        <end position="101"/>
    </location>
</feature>
<evidence type="ECO:0000313" key="2">
    <source>
        <dbReference type="EMBL" id="APM38856.1"/>
    </source>
</evidence>
<dbReference type="GO" id="GO:0022857">
    <property type="term" value="F:transmembrane transporter activity"/>
    <property type="evidence" value="ECO:0007669"/>
    <property type="project" value="InterPro"/>
</dbReference>
<keyword evidence="1" id="KW-1133">Transmembrane helix</keyword>
<organism evidence="2 3">
    <name type="scientific">Clostridium kluyveri</name>
    <dbReference type="NCBI Taxonomy" id="1534"/>
    <lineage>
        <taxon>Bacteria</taxon>
        <taxon>Bacillati</taxon>
        <taxon>Bacillota</taxon>
        <taxon>Clostridia</taxon>
        <taxon>Eubacteriales</taxon>
        <taxon>Clostridiaceae</taxon>
        <taxon>Clostridium</taxon>
    </lineage>
</organism>
<dbReference type="InterPro" id="IPR024529">
    <property type="entry name" value="ECF_trnsprt_substrate-spec"/>
</dbReference>
<reference evidence="2 3" key="1">
    <citation type="submission" date="2016-12" db="EMBL/GenBank/DDBJ databases">
        <title>Complete genome sequence of Clostridium kluyveri JZZ isolated from the pit mud of a Chinese flavor liquor-making factory.</title>
        <authorList>
            <person name="Wang Y."/>
        </authorList>
    </citation>
    <scope>NUCLEOTIDE SEQUENCE [LARGE SCALE GENOMIC DNA]</scope>
    <source>
        <strain evidence="2 3">JZZ</strain>
    </source>
</reference>
<evidence type="ECO:0000256" key="1">
    <source>
        <dbReference type="SAM" id="Phobius"/>
    </source>
</evidence>
<dbReference type="AlphaFoldDB" id="A0A1L5F755"/>
<keyword evidence="1" id="KW-0472">Membrane</keyword>
<gene>
    <name evidence="2" type="ORF">BS101_08875</name>
</gene>
<evidence type="ECO:0000313" key="3">
    <source>
        <dbReference type="Proteomes" id="UP000184604"/>
    </source>
</evidence>
<accession>A0A1L5F755</accession>
<dbReference type="Pfam" id="PF12822">
    <property type="entry name" value="ECF_trnsprt"/>
    <property type="match status" value="1"/>
</dbReference>
<dbReference type="Proteomes" id="UP000184604">
    <property type="component" value="Chromosome"/>
</dbReference>
<dbReference type="OrthoDB" id="4624at2"/>
<protein>
    <submittedName>
        <fullName evidence="2">ECF transporter S component</fullName>
    </submittedName>
</protein>
<dbReference type="EMBL" id="CP018335">
    <property type="protein sequence ID" value="APM38856.1"/>
    <property type="molecule type" value="Genomic_DNA"/>
</dbReference>
<dbReference type="Gene3D" id="1.10.1760.20">
    <property type="match status" value="1"/>
</dbReference>
<dbReference type="RefSeq" id="WP_073538500.1">
    <property type="nucleotide sequence ID" value="NZ_CP018335.1"/>
</dbReference>
<feature type="transmembrane region" description="Helical" evidence="1">
    <location>
        <begin position="231"/>
        <end position="252"/>
    </location>
</feature>
<feature type="transmembrane region" description="Helical" evidence="1">
    <location>
        <begin position="194"/>
        <end position="219"/>
    </location>
</feature>